<dbReference type="Proteomes" id="UP000237438">
    <property type="component" value="Unassembled WGS sequence"/>
</dbReference>
<dbReference type="EMBL" id="PEDP01000561">
    <property type="protein sequence ID" value="POS85569.1"/>
    <property type="molecule type" value="Genomic_DNA"/>
</dbReference>
<evidence type="ECO:0000313" key="1">
    <source>
        <dbReference type="EMBL" id="POS85569.1"/>
    </source>
</evidence>
<accession>A0A2S4PU63</accession>
<reference evidence="1 2" key="1">
    <citation type="submission" date="2017-10" db="EMBL/GenBank/DDBJ databases">
        <title>Development of genomic resources for the powdery mildew, Erysiphe pulchra.</title>
        <authorList>
            <person name="Wadl P.A."/>
            <person name="Mack B.M."/>
            <person name="Moore G."/>
            <person name="Beltz S.B."/>
        </authorList>
    </citation>
    <scope>NUCLEOTIDE SEQUENCE [LARGE SCALE GENOMIC DNA]</scope>
    <source>
        <strain evidence="1">Cflorida</strain>
    </source>
</reference>
<proteinExistence type="predicted"/>
<dbReference type="InterPro" id="IPR055334">
    <property type="entry name" value="PEX8-like"/>
</dbReference>
<name>A0A2S4PU63_9PEZI</name>
<dbReference type="Pfam" id="PF26001">
    <property type="entry name" value="Pex8"/>
    <property type="match status" value="1"/>
</dbReference>
<gene>
    <name evidence="1" type="ORF">EPUL_003401</name>
</gene>
<evidence type="ECO:0000313" key="2">
    <source>
        <dbReference type="Proteomes" id="UP000237438"/>
    </source>
</evidence>
<dbReference type="STRING" id="225359.A0A2S4PU63"/>
<protein>
    <recommendedName>
        <fullName evidence="3">Peroxisomal membrane protein PEX17</fullName>
    </recommendedName>
</protein>
<organism evidence="1 2">
    <name type="scientific">Erysiphe pulchra</name>
    <dbReference type="NCBI Taxonomy" id="225359"/>
    <lineage>
        <taxon>Eukaryota</taxon>
        <taxon>Fungi</taxon>
        <taxon>Dikarya</taxon>
        <taxon>Ascomycota</taxon>
        <taxon>Pezizomycotina</taxon>
        <taxon>Leotiomycetes</taxon>
        <taxon>Erysiphales</taxon>
        <taxon>Erysiphaceae</taxon>
        <taxon>Erysiphe</taxon>
    </lineage>
</organism>
<comment type="caution">
    <text evidence="1">The sequence shown here is derived from an EMBL/GenBank/DDBJ whole genome shotgun (WGS) entry which is preliminary data.</text>
</comment>
<dbReference type="PANTHER" id="PTHR39214:SF1">
    <property type="entry name" value="MICROBODY (PEROXISOME) BIOGENESIS PROTEIN PEROXIN 8 (EUROFUNG)"/>
    <property type="match status" value="1"/>
</dbReference>
<dbReference type="PANTHER" id="PTHR39214">
    <property type="entry name" value="MICROBODY (PEROXISOME) BIOGENESIS PROTEIN PEROXIN 8 (EUROFUNG)"/>
    <property type="match status" value="1"/>
</dbReference>
<keyword evidence="2" id="KW-1185">Reference proteome</keyword>
<dbReference type="OrthoDB" id="2357318at2759"/>
<evidence type="ECO:0008006" key="3">
    <source>
        <dbReference type="Google" id="ProtNLM"/>
    </source>
</evidence>
<sequence>MHLNRLLTDVLNAYHQKNLKYEEIDQTLSNTISLLTILTNPLNITLLTSHLLIAPSIWSQAEGLVTSFRIISLFNTAAINVQKNEPRFQSNLFTASQLRQGGGIESDNWARAVIKGLDEKSARWQHVLVIAGVLLGMEGQKRHGLSTGLRYAIEDAMVTAINLALNQTASFGIIPASSIVLAINYAFPILKDNARGNLDYDSLLPIMMRAITSVEGYQNGSFLSTINADLRSEEGNKIDWPTNSNSFVYLQKLNKKPLFVIMGSLSQLIAHAVENAKSPFKVIETRELLLAFTSEVFDKWKRTKFSEIDILDQGLILNSVTIQETLPLLWQVLKMVFFTSIVILRAILGRTLIDPILSSRQHALFTASQSLLMLKNMHFMTTHFGSTQFSAYAFVNFTSIDILTLHTHSVKDFLCSIYPIVSDRIPVETLERNHHLFFLNVAEHLSIELNTEDIESLIIPICKLYLLPKKNIQFSQLFEAAHSVMLSIFITPQNEKLATKLLPSYIETLLVSFPNNLSPEQFRVAFKALIQICTPPNPLGTSQPLMAEALIEVLHHRALNSSTAPISPRELESHANEQKPKVLLSEQTVLLLAILDALPYICLGILEFWLQRLADLLNMVPDKEMRDYCKRQFWEILENGQMDVDRSLICISWWGSKGGRDMILFNKPPVEVGPFMSGGLSSKNSSSKL</sequence>
<dbReference type="AlphaFoldDB" id="A0A2S4PU63"/>